<dbReference type="Proteomes" id="UP000598775">
    <property type="component" value="Unassembled WGS sequence"/>
</dbReference>
<accession>A0A917EWM4</accession>
<evidence type="ECO:0008006" key="3">
    <source>
        <dbReference type="Google" id="ProtNLM"/>
    </source>
</evidence>
<name>A0A917EWM4_9MICO</name>
<dbReference type="RefSeq" id="WP_188673748.1">
    <property type="nucleotide sequence ID" value="NZ_BMGP01000001.1"/>
</dbReference>
<reference evidence="1 2" key="1">
    <citation type="journal article" date="2014" name="Int. J. Syst. Evol. Microbiol.">
        <title>Complete genome sequence of Corynebacterium casei LMG S-19264T (=DSM 44701T), isolated from a smear-ripened cheese.</title>
        <authorList>
            <consortium name="US DOE Joint Genome Institute (JGI-PGF)"/>
            <person name="Walter F."/>
            <person name="Albersmeier A."/>
            <person name="Kalinowski J."/>
            <person name="Ruckert C."/>
        </authorList>
    </citation>
    <scope>NUCLEOTIDE SEQUENCE [LARGE SCALE GENOMIC DNA]</scope>
    <source>
        <strain evidence="1 2">CGMCC 1.12976</strain>
    </source>
</reference>
<evidence type="ECO:0000313" key="1">
    <source>
        <dbReference type="EMBL" id="GGF15933.1"/>
    </source>
</evidence>
<sequence>MLTGALITFAAIVLAGAIAVGVTARVVYLRISRSRALALSLLRARASFSLGSRRKVLKLRVRLNETVLSGQTALALAAPGASGSAPGELPGLFARIDAEAAVIDRQLTLLESETDARALGAGILTARGRVDRVCTMVTHLRGAVADGFAEVNEGSLDALGREVDREVAAHYAGAEQWRSFTMREHVPGSRAKQGV</sequence>
<proteinExistence type="predicted"/>
<dbReference type="EMBL" id="BMGP01000001">
    <property type="protein sequence ID" value="GGF15933.1"/>
    <property type="molecule type" value="Genomic_DNA"/>
</dbReference>
<protein>
    <recommendedName>
        <fullName evidence="3">Secreted protein</fullName>
    </recommendedName>
</protein>
<evidence type="ECO:0000313" key="2">
    <source>
        <dbReference type="Proteomes" id="UP000598775"/>
    </source>
</evidence>
<dbReference type="AlphaFoldDB" id="A0A917EWM4"/>
<comment type="caution">
    <text evidence="1">The sequence shown here is derived from an EMBL/GenBank/DDBJ whole genome shotgun (WGS) entry which is preliminary data.</text>
</comment>
<keyword evidence="2" id="KW-1185">Reference proteome</keyword>
<gene>
    <name evidence="1" type="ORF">GCM10011399_07210</name>
</gene>
<organism evidence="1 2">
    <name type="scientific">Subtercola lobariae</name>
    <dbReference type="NCBI Taxonomy" id="1588641"/>
    <lineage>
        <taxon>Bacteria</taxon>
        <taxon>Bacillati</taxon>
        <taxon>Actinomycetota</taxon>
        <taxon>Actinomycetes</taxon>
        <taxon>Micrococcales</taxon>
        <taxon>Microbacteriaceae</taxon>
        <taxon>Subtercola</taxon>
    </lineage>
</organism>